<dbReference type="AlphaFoldDB" id="A0A7X3FJD7"/>
<evidence type="ECO:0000259" key="2">
    <source>
        <dbReference type="Pfam" id="PF13482"/>
    </source>
</evidence>
<feature type="region of interest" description="Disordered" evidence="1">
    <location>
        <begin position="1"/>
        <end position="67"/>
    </location>
</feature>
<dbReference type="InterPro" id="IPR012337">
    <property type="entry name" value="RNaseH-like_sf"/>
</dbReference>
<evidence type="ECO:0000313" key="4">
    <source>
        <dbReference type="Proteomes" id="UP000490800"/>
    </source>
</evidence>
<gene>
    <name evidence="3" type="ORF">EDM21_12875</name>
</gene>
<dbReference type="Proteomes" id="UP000490800">
    <property type="component" value="Unassembled WGS sequence"/>
</dbReference>
<dbReference type="RefSeq" id="WP_157336055.1">
    <property type="nucleotide sequence ID" value="NZ_RHLK01000006.1"/>
</dbReference>
<dbReference type="Gene3D" id="3.30.420.10">
    <property type="entry name" value="Ribonuclease H-like superfamily/Ribonuclease H"/>
    <property type="match status" value="1"/>
</dbReference>
<proteinExistence type="predicted"/>
<dbReference type="GO" id="GO:0003676">
    <property type="term" value="F:nucleic acid binding"/>
    <property type="evidence" value="ECO:0007669"/>
    <property type="project" value="InterPro"/>
</dbReference>
<keyword evidence="4" id="KW-1185">Reference proteome</keyword>
<dbReference type="PANTHER" id="PTHR38462:SF1">
    <property type="entry name" value="YPRB RIBONUCLEASE H-LIKE DOMAIN-CONTAINING PROTEIN"/>
    <property type="match status" value="1"/>
</dbReference>
<protein>
    <recommendedName>
        <fullName evidence="2">YprB ribonuclease H-like domain-containing protein</fullName>
    </recommendedName>
</protein>
<accession>A0A7X3FJD7</accession>
<dbReference type="SUPFAM" id="SSF53098">
    <property type="entry name" value="Ribonuclease H-like"/>
    <property type="match status" value="1"/>
</dbReference>
<dbReference type="Pfam" id="PF13482">
    <property type="entry name" value="RNase_H_2"/>
    <property type="match status" value="1"/>
</dbReference>
<feature type="region of interest" description="Disordered" evidence="1">
    <location>
        <begin position="487"/>
        <end position="531"/>
    </location>
</feature>
<feature type="compositionally biased region" description="Low complexity" evidence="1">
    <location>
        <begin position="15"/>
        <end position="27"/>
    </location>
</feature>
<feature type="domain" description="YprB ribonuclease H-like" evidence="2">
    <location>
        <begin position="163"/>
        <end position="330"/>
    </location>
</feature>
<comment type="caution">
    <text evidence="3">The sequence shown here is derived from an EMBL/GenBank/DDBJ whole genome shotgun (WGS) entry which is preliminary data.</text>
</comment>
<sequence>MSGLRDKLTRHLKPSAQGQATQASAGGNEREPEGIPQNNPDAGRPLDRSADSGLTADGALQGASGPGAAADEAACKQAAAADPGSTASQLQASEAADAAESREWAKLGAELYESPHGSFVRRVCTYPLHSYHGKYRLDDLHGTAHELNAFHPDQAPPDARGLLFFDTETTGLGVGAGNLAFMVGIGYYATDVFVVEQLLIRHPAEERAMLAYLGELMERFTYIVSYNGRTFDWPILQNRYVMNRKRLNFDKWLHLDLLHPSRSLWKHAMPSCRLGKVEEAQLGYAREEDVSGALAPELYFLYLAEGKTDVLRGVFVHNERDIVSLAALSVLISRYLSGQEPLALKTSADLFRLGQWLLKMGRNAPGESVLELGYAKLIEGGGPEARPEGSELFLHYAAYYKKAGLRERAVDLWNRQIRQAKSAAIVPIEAYIELAMHYEHSCKDYSAALEMTREALDTLRRKRKLLRKNAKDAAEERQILHRAERLVRKLEDKPRPAPNRKPRKIAEKPASGRHPDYATSSLFDLPPNLNG</sequence>
<evidence type="ECO:0000313" key="3">
    <source>
        <dbReference type="EMBL" id="MVP00407.1"/>
    </source>
</evidence>
<evidence type="ECO:0000256" key="1">
    <source>
        <dbReference type="SAM" id="MobiDB-lite"/>
    </source>
</evidence>
<reference evidence="3 4" key="1">
    <citation type="journal article" date="2019" name="Microorganisms">
        <title>Paenibacillus lutrae sp. nov., A Chitinolytic Species Isolated from A River Otter in Castril Natural Park, Granada, Spain.</title>
        <authorList>
            <person name="Rodriguez M."/>
            <person name="Reina J.C."/>
            <person name="Bejar V."/>
            <person name="Llamas I."/>
        </authorList>
    </citation>
    <scope>NUCLEOTIDE SEQUENCE [LARGE SCALE GENOMIC DNA]</scope>
    <source>
        <strain evidence="3 4">N10</strain>
    </source>
</reference>
<organism evidence="3 4">
    <name type="scientific">Paenibacillus lutrae</name>
    <dbReference type="NCBI Taxonomy" id="2078573"/>
    <lineage>
        <taxon>Bacteria</taxon>
        <taxon>Bacillati</taxon>
        <taxon>Bacillota</taxon>
        <taxon>Bacilli</taxon>
        <taxon>Bacillales</taxon>
        <taxon>Paenibacillaceae</taxon>
        <taxon>Paenibacillus</taxon>
    </lineage>
</organism>
<dbReference type="PANTHER" id="PTHR38462">
    <property type="entry name" value="EXONUCLEASE-LIKE PROTEIN"/>
    <property type="match status" value="1"/>
</dbReference>
<dbReference type="OrthoDB" id="9790530at2"/>
<name>A0A7X3FJD7_9BACL</name>
<dbReference type="EMBL" id="RHLK01000006">
    <property type="protein sequence ID" value="MVP00407.1"/>
    <property type="molecule type" value="Genomic_DNA"/>
</dbReference>
<dbReference type="InterPro" id="IPR036397">
    <property type="entry name" value="RNaseH_sf"/>
</dbReference>
<dbReference type="InterPro" id="IPR038720">
    <property type="entry name" value="YprB_RNase_H-like_dom"/>
</dbReference>